<dbReference type="GO" id="GO:0034220">
    <property type="term" value="P:monoatomic ion transmembrane transport"/>
    <property type="evidence" value="ECO:0007669"/>
    <property type="project" value="InterPro"/>
</dbReference>
<dbReference type="PRINTS" id="PR00182">
    <property type="entry name" value="ECOLNEIPORIN"/>
</dbReference>
<organism evidence="13 14">
    <name type="scientific">Paraburkholderia antibiotica</name>
    <dbReference type="NCBI Taxonomy" id="2728839"/>
    <lineage>
        <taxon>Bacteria</taxon>
        <taxon>Pseudomonadati</taxon>
        <taxon>Pseudomonadota</taxon>
        <taxon>Betaproteobacteria</taxon>
        <taxon>Burkholderiales</taxon>
        <taxon>Burkholderiaceae</taxon>
        <taxon>Paraburkholderia</taxon>
    </lineage>
</organism>
<evidence type="ECO:0000313" key="13">
    <source>
        <dbReference type="EMBL" id="NML32305.1"/>
    </source>
</evidence>
<dbReference type="EMBL" id="JABBFZ010000008">
    <property type="protein sequence ID" value="NML32305.1"/>
    <property type="molecule type" value="Genomic_DNA"/>
</dbReference>
<dbReference type="InterPro" id="IPR023614">
    <property type="entry name" value="Porin_dom_sf"/>
</dbReference>
<keyword evidence="3" id="KW-0813">Transport</keyword>
<dbReference type="GO" id="GO:0046930">
    <property type="term" value="C:pore complex"/>
    <property type="evidence" value="ECO:0007669"/>
    <property type="project" value="UniProtKB-KW"/>
</dbReference>
<comment type="caution">
    <text evidence="13">The sequence shown here is derived from an EMBL/GenBank/DDBJ whole genome shotgun (WGS) entry which is preliminary data.</text>
</comment>
<evidence type="ECO:0000256" key="10">
    <source>
        <dbReference type="ARBA" id="ARBA00023237"/>
    </source>
</evidence>
<dbReference type="AlphaFoldDB" id="A0A7X9ZZ23"/>
<dbReference type="Pfam" id="PF13609">
    <property type="entry name" value="Porin_4"/>
    <property type="match status" value="1"/>
</dbReference>
<keyword evidence="4" id="KW-1134">Transmembrane beta strand</keyword>
<reference evidence="13 14" key="1">
    <citation type="submission" date="2020-04" db="EMBL/GenBank/DDBJ databases">
        <title>Paraburkholderia sp. G-4-1-8 isolated from soil.</title>
        <authorList>
            <person name="Dahal R.H."/>
        </authorList>
    </citation>
    <scope>NUCLEOTIDE SEQUENCE [LARGE SCALE GENOMIC DNA]</scope>
    <source>
        <strain evidence="13 14">G-4-1-8</strain>
    </source>
</reference>
<keyword evidence="9" id="KW-0472">Membrane</keyword>
<protein>
    <submittedName>
        <fullName evidence="13">Porin</fullName>
    </submittedName>
</protein>
<dbReference type="RefSeq" id="WP_169498554.1">
    <property type="nucleotide sequence ID" value="NZ_JABBFZ010000008.1"/>
</dbReference>
<evidence type="ECO:0000256" key="1">
    <source>
        <dbReference type="ARBA" id="ARBA00004571"/>
    </source>
</evidence>
<dbReference type="SUPFAM" id="SSF56935">
    <property type="entry name" value="Porins"/>
    <property type="match status" value="1"/>
</dbReference>
<dbReference type="InterPro" id="IPR001702">
    <property type="entry name" value="Porin_Gram-ve"/>
</dbReference>
<feature type="signal peptide" evidence="11">
    <location>
        <begin position="1"/>
        <end position="24"/>
    </location>
</feature>
<keyword evidence="6 11" id="KW-0732">Signal</keyword>
<proteinExistence type="predicted"/>
<evidence type="ECO:0000256" key="2">
    <source>
        <dbReference type="ARBA" id="ARBA00011233"/>
    </source>
</evidence>
<keyword evidence="5" id="KW-0812">Transmembrane</keyword>
<sequence length="384" mass="40530">MRRASGIHIAAFAAMATFTQIAHADNSVTLYGIIDTGIDFVNNSGGSHLWQMRDGTYAGIYGSRWGLKGNEDLGGGWATLFRIENGFSLENGQLRQGGLGFGRQAYVGLSNDRLGTVTFGRQYDSIVDYIAPTTLPGNLGGMFVHAGDIDNTSNSFRVNNSVKYASPNLGGFSFGGVYAFTNSNTADAATTGMWSAGANYSASGLTLAVGYLFARNPGQLFADGNFVPNTTGAAIGATGPFSYVGQPRNQQVIGAGATYVMGHVTVGADYTNVKFDDANGTTQSVRFDNYEVWGQYAITPAATVGGGYTFTDGKVNYNGATPKYHQIGLLLDYKLSKRTEAYLMGAFQRAAGSAIHAAILDGAIGDASSTNKQLATRIGLVHKF</sequence>
<gene>
    <name evidence="13" type="ORF">HHL14_15835</name>
</gene>
<dbReference type="InterPro" id="IPR050298">
    <property type="entry name" value="Gram-neg_bact_OMP"/>
</dbReference>
<dbReference type="InterPro" id="IPR002299">
    <property type="entry name" value="Porin_Neis"/>
</dbReference>
<dbReference type="PRINTS" id="PR00184">
    <property type="entry name" value="NEISSPPORIN"/>
</dbReference>
<dbReference type="PANTHER" id="PTHR34501">
    <property type="entry name" value="PROTEIN YDDL-RELATED"/>
    <property type="match status" value="1"/>
</dbReference>
<accession>A0A7X9ZZ23</accession>
<keyword evidence="7" id="KW-0406">Ion transport</keyword>
<evidence type="ECO:0000256" key="3">
    <source>
        <dbReference type="ARBA" id="ARBA00022448"/>
    </source>
</evidence>
<feature type="chain" id="PRO_5031447871" evidence="11">
    <location>
        <begin position="25"/>
        <end position="384"/>
    </location>
</feature>
<dbReference type="GO" id="GO:0009279">
    <property type="term" value="C:cell outer membrane"/>
    <property type="evidence" value="ECO:0007669"/>
    <property type="project" value="UniProtKB-SubCell"/>
</dbReference>
<dbReference type="GO" id="GO:0015288">
    <property type="term" value="F:porin activity"/>
    <property type="evidence" value="ECO:0007669"/>
    <property type="project" value="UniProtKB-KW"/>
</dbReference>
<evidence type="ECO:0000313" key="14">
    <source>
        <dbReference type="Proteomes" id="UP000583127"/>
    </source>
</evidence>
<keyword evidence="10" id="KW-0998">Cell outer membrane</keyword>
<dbReference type="PANTHER" id="PTHR34501:SF9">
    <property type="entry name" value="MAJOR OUTER MEMBRANE PROTEIN P.IA"/>
    <property type="match status" value="1"/>
</dbReference>
<dbReference type="InterPro" id="IPR033900">
    <property type="entry name" value="Gram_neg_porin_domain"/>
</dbReference>
<comment type="subunit">
    <text evidence="2">Homotrimer.</text>
</comment>
<keyword evidence="8" id="KW-0626">Porin</keyword>
<feature type="domain" description="Porin" evidence="12">
    <location>
        <begin position="11"/>
        <end position="349"/>
    </location>
</feature>
<dbReference type="Gene3D" id="2.40.160.10">
    <property type="entry name" value="Porin"/>
    <property type="match status" value="1"/>
</dbReference>
<evidence type="ECO:0000256" key="9">
    <source>
        <dbReference type="ARBA" id="ARBA00023136"/>
    </source>
</evidence>
<evidence type="ECO:0000256" key="7">
    <source>
        <dbReference type="ARBA" id="ARBA00023065"/>
    </source>
</evidence>
<dbReference type="CDD" id="cd00342">
    <property type="entry name" value="gram_neg_porins"/>
    <property type="match status" value="1"/>
</dbReference>
<evidence type="ECO:0000256" key="8">
    <source>
        <dbReference type="ARBA" id="ARBA00023114"/>
    </source>
</evidence>
<evidence type="ECO:0000259" key="12">
    <source>
        <dbReference type="Pfam" id="PF13609"/>
    </source>
</evidence>
<keyword evidence="14" id="KW-1185">Reference proteome</keyword>
<comment type="subcellular location">
    <subcellularLocation>
        <location evidence="1">Cell outer membrane</location>
        <topology evidence="1">Multi-pass membrane protein</topology>
    </subcellularLocation>
</comment>
<evidence type="ECO:0000256" key="6">
    <source>
        <dbReference type="ARBA" id="ARBA00022729"/>
    </source>
</evidence>
<evidence type="ECO:0000256" key="5">
    <source>
        <dbReference type="ARBA" id="ARBA00022692"/>
    </source>
</evidence>
<evidence type="ECO:0000256" key="11">
    <source>
        <dbReference type="SAM" id="SignalP"/>
    </source>
</evidence>
<evidence type="ECO:0000256" key="4">
    <source>
        <dbReference type="ARBA" id="ARBA00022452"/>
    </source>
</evidence>
<dbReference type="Proteomes" id="UP000583127">
    <property type="component" value="Unassembled WGS sequence"/>
</dbReference>
<name>A0A7X9ZZ23_9BURK</name>